<comment type="caution">
    <text evidence="1">The sequence shown here is derived from an EMBL/GenBank/DDBJ whole genome shotgun (WGS) entry which is preliminary data.</text>
</comment>
<proteinExistence type="predicted"/>
<gene>
    <name evidence="1" type="ORF">NPIL_85211</name>
</gene>
<evidence type="ECO:0000313" key="2">
    <source>
        <dbReference type="Proteomes" id="UP000887013"/>
    </source>
</evidence>
<protein>
    <submittedName>
        <fullName evidence="1">Uncharacterized protein</fullName>
    </submittedName>
</protein>
<dbReference type="SUPFAM" id="SSF140996">
    <property type="entry name" value="Hermes dimerisation domain"/>
    <property type="match status" value="1"/>
</dbReference>
<keyword evidence="2" id="KW-1185">Reference proteome</keyword>
<sequence length="138" mass="16098">MSNVITDISDEKNPRQISTEIVTQSNADLPETSSSDKLFLTKQNEKQSILHSFFLRLKKLTGSWKEIEESLSKLFFLDFQQFSIVKIKGFIQFVKALNPEYKLTGRRVISNAMIQAEFEKCKIAVLKYLLKHRYLDFN</sequence>
<accession>A0A8X6QVJ1</accession>
<reference evidence="1" key="1">
    <citation type="submission" date="2020-08" db="EMBL/GenBank/DDBJ databases">
        <title>Multicomponent nature underlies the extraordinary mechanical properties of spider dragline silk.</title>
        <authorList>
            <person name="Kono N."/>
            <person name="Nakamura H."/>
            <person name="Mori M."/>
            <person name="Yoshida Y."/>
            <person name="Ohtoshi R."/>
            <person name="Malay A.D."/>
            <person name="Moran D.A.P."/>
            <person name="Tomita M."/>
            <person name="Numata K."/>
            <person name="Arakawa K."/>
        </authorList>
    </citation>
    <scope>NUCLEOTIDE SEQUENCE</scope>
</reference>
<name>A0A8X6QVJ1_NEPPI</name>
<organism evidence="1 2">
    <name type="scientific">Nephila pilipes</name>
    <name type="common">Giant wood spider</name>
    <name type="synonym">Nephila maculata</name>
    <dbReference type="NCBI Taxonomy" id="299642"/>
    <lineage>
        <taxon>Eukaryota</taxon>
        <taxon>Metazoa</taxon>
        <taxon>Ecdysozoa</taxon>
        <taxon>Arthropoda</taxon>
        <taxon>Chelicerata</taxon>
        <taxon>Arachnida</taxon>
        <taxon>Araneae</taxon>
        <taxon>Araneomorphae</taxon>
        <taxon>Entelegynae</taxon>
        <taxon>Araneoidea</taxon>
        <taxon>Nephilidae</taxon>
        <taxon>Nephila</taxon>
    </lineage>
</organism>
<dbReference type="OrthoDB" id="6513808at2759"/>
<evidence type="ECO:0000313" key="1">
    <source>
        <dbReference type="EMBL" id="GFU32984.1"/>
    </source>
</evidence>
<dbReference type="EMBL" id="BMAW01083277">
    <property type="protein sequence ID" value="GFU32984.1"/>
    <property type="molecule type" value="Genomic_DNA"/>
</dbReference>
<dbReference type="AlphaFoldDB" id="A0A8X6QVJ1"/>
<dbReference type="Proteomes" id="UP000887013">
    <property type="component" value="Unassembled WGS sequence"/>
</dbReference>